<dbReference type="Gene3D" id="3.30.360.110">
    <property type="entry name" value="S-adenosylmethionine decarboxylase domain"/>
    <property type="match status" value="1"/>
</dbReference>
<dbReference type="Gene3D" id="3.30.160.750">
    <property type="match status" value="1"/>
</dbReference>
<dbReference type="InterPro" id="IPR042284">
    <property type="entry name" value="AdoMetDC_N"/>
</dbReference>
<evidence type="ECO:0000313" key="12">
    <source>
        <dbReference type="Proteomes" id="UP000430692"/>
    </source>
</evidence>
<dbReference type="PANTHER" id="PTHR33866">
    <property type="entry name" value="S-ADENOSYLMETHIONINE DECARBOXYLASE PROENZYME"/>
    <property type="match status" value="1"/>
</dbReference>
<organism evidence="11 12">
    <name type="scientific">Shimazuella alba</name>
    <dbReference type="NCBI Taxonomy" id="2690964"/>
    <lineage>
        <taxon>Bacteria</taxon>
        <taxon>Bacillati</taxon>
        <taxon>Bacillota</taxon>
        <taxon>Bacilli</taxon>
        <taxon>Bacillales</taxon>
        <taxon>Thermoactinomycetaceae</taxon>
        <taxon>Shimazuella</taxon>
    </lineage>
</organism>
<dbReference type="SUPFAM" id="SSF56276">
    <property type="entry name" value="S-adenosylmethionine decarboxylase"/>
    <property type="match status" value="1"/>
</dbReference>
<evidence type="ECO:0000256" key="1">
    <source>
        <dbReference type="ARBA" id="ARBA00022691"/>
    </source>
</evidence>
<dbReference type="Proteomes" id="UP000430692">
    <property type="component" value="Unassembled WGS sequence"/>
</dbReference>
<dbReference type="InterPro" id="IPR017716">
    <property type="entry name" value="S-AdoMet_deCOase_pro-enz"/>
</dbReference>
<keyword evidence="1 10" id="KW-0949">S-adenosyl-L-methionine</keyword>
<dbReference type="InterPro" id="IPR016067">
    <property type="entry name" value="S-AdoMet_deCO2ase_core"/>
</dbReference>
<evidence type="ECO:0000256" key="7">
    <source>
        <dbReference type="ARBA" id="ARBA00023239"/>
    </source>
</evidence>
<dbReference type="EMBL" id="WUUL01000013">
    <property type="protein sequence ID" value="MXQ55320.1"/>
    <property type="molecule type" value="Genomic_DNA"/>
</dbReference>
<sequence length="127" mass="13918">MQEEYSTIGRHVVLDVWGVDSALLNSKRKLKKQLKLAAKACGATIVAVKAKAFKPQGVTVAVVLSESHLTIHTYPEKGFAGLDCYTCGSTVDPALAMQYLIKVLKPKQYSARLIRRGDGPMKVEPFK</sequence>
<feature type="active site" description="Schiff-base intermediate with substrate; via pyruvic acid" evidence="10">
    <location>
        <position position="67"/>
    </location>
</feature>
<feature type="active site" description="Proton acceptor; for processing activity" evidence="10">
    <location>
        <position position="72"/>
    </location>
</feature>
<evidence type="ECO:0000256" key="6">
    <source>
        <dbReference type="ARBA" id="ARBA00023145"/>
    </source>
</evidence>
<evidence type="ECO:0000256" key="10">
    <source>
        <dbReference type="HAMAP-Rule" id="MF_00464"/>
    </source>
</evidence>
<evidence type="ECO:0000256" key="3">
    <source>
        <dbReference type="ARBA" id="ARBA00022813"/>
    </source>
</evidence>
<feature type="chain" id="PRO_5026399947" description="S-adenosylmethionine decarboxylase alpha chain" evidence="10">
    <location>
        <begin position="67"/>
        <end position="127"/>
    </location>
</feature>
<dbReference type="HAMAP" id="MF_00464">
    <property type="entry name" value="AdoMetDC_1"/>
    <property type="match status" value="1"/>
</dbReference>
<evidence type="ECO:0000256" key="2">
    <source>
        <dbReference type="ARBA" id="ARBA00022793"/>
    </source>
</evidence>
<dbReference type="Pfam" id="PF02675">
    <property type="entry name" value="AdoMet_dc"/>
    <property type="match status" value="1"/>
</dbReference>
<feature type="active site" description="Proton donor; for catalytic activity" evidence="10">
    <location>
        <position position="87"/>
    </location>
</feature>
<comment type="catalytic activity">
    <reaction evidence="10">
        <text>S-adenosyl-L-methionine + H(+) = S-adenosyl 3-(methylsulfanyl)propylamine + CO2</text>
        <dbReference type="Rhea" id="RHEA:15981"/>
        <dbReference type="ChEBI" id="CHEBI:15378"/>
        <dbReference type="ChEBI" id="CHEBI:16526"/>
        <dbReference type="ChEBI" id="CHEBI:57443"/>
        <dbReference type="ChEBI" id="CHEBI:59789"/>
        <dbReference type="EC" id="4.1.1.50"/>
    </reaction>
</comment>
<evidence type="ECO:0000256" key="8">
    <source>
        <dbReference type="ARBA" id="ARBA00023270"/>
    </source>
</evidence>
<dbReference type="AlphaFoldDB" id="A0A6I4VZE2"/>
<comment type="caution">
    <text evidence="11">The sequence shown here is derived from an EMBL/GenBank/DDBJ whole genome shotgun (WGS) entry which is preliminary data.</text>
</comment>
<evidence type="ECO:0000256" key="4">
    <source>
        <dbReference type="ARBA" id="ARBA00023066"/>
    </source>
</evidence>
<feature type="site" description="Cleavage (non-hydrolytic); by autolysis" evidence="10">
    <location>
        <begin position="66"/>
        <end position="67"/>
    </location>
</feature>
<dbReference type="GO" id="GO:0005829">
    <property type="term" value="C:cytosol"/>
    <property type="evidence" value="ECO:0007669"/>
    <property type="project" value="TreeGrafter"/>
</dbReference>
<dbReference type="UniPathway" id="UPA00331">
    <property type="reaction ID" value="UER00451"/>
</dbReference>
<evidence type="ECO:0000256" key="5">
    <source>
        <dbReference type="ARBA" id="ARBA00023115"/>
    </source>
</evidence>
<keyword evidence="4 10" id="KW-0745">Spermidine biosynthesis</keyword>
<name>A0A6I4VZE2_9BACL</name>
<comment type="similarity">
    <text evidence="10">Belongs to the prokaryotic AdoMetDC family. Type 1 subfamily.</text>
</comment>
<evidence type="ECO:0000256" key="9">
    <source>
        <dbReference type="ARBA" id="ARBA00023317"/>
    </source>
</evidence>
<protein>
    <recommendedName>
        <fullName evidence="10">S-adenosylmethionine decarboxylase proenzyme</fullName>
        <shortName evidence="10">AdoMetDC</shortName>
        <shortName evidence="10">SAMDC</shortName>
        <ecNumber evidence="10">4.1.1.50</ecNumber>
    </recommendedName>
    <component>
        <recommendedName>
            <fullName evidence="10">S-adenosylmethionine decarboxylase beta chain</fullName>
        </recommendedName>
    </component>
    <component>
        <recommendedName>
            <fullName evidence="10">S-adenosylmethionine decarboxylase alpha chain</fullName>
        </recommendedName>
    </component>
</protein>
<dbReference type="NCBIfam" id="TIGR03330">
    <property type="entry name" value="SAM_DCase_Bsu"/>
    <property type="match status" value="1"/>
</dbReference>
<comment type="PTM">
    <text evidence="10">Is synthesized initially as an inactive proenzyme. Formation of the active enzyme involves a self-maturation process in which the active site pyruvoyl group is generated from an internal serine residue via an autocatalytic post-translational modification. Two non-identical subunits are generated from the proenzyme in this reaction, and the pyruvate is formed at the N-terminus of the alpha chain, which is derived from the carboxyl end of the proenzyme. The post-translation cleavage follows an unusual pathway, termed non-hydrolytic serinolysis, in which the side chain hydroxyl group of the serine supplies its oxygen atom to form the C-terminus of the beta chain, while the remainder of the serine residue undergoes an oxidative deamination to produce ammonia and the pyruvoyl group blocking the N-terminus of the alpha chain.</text>
</comment>
<keyword evidence="5 10" id="KW-0620">Polyamine biosynthesis</keyword>
<dbReference type="EC" id="4.1.1.50" evidence="10"/>
<comment type="cofactor">
    <cofactor evidence="10">
        <name>pyruvate</name>
        <dbReference type="ChEBI" id="CHEBI:15361"/>
    </cofactor>
    <text evidence="10">Binds 1 pyruvoyl group covalently per subunit.</text>
</comment>
<keyword evidence="6 10" id="KW-0865">Zymogen</keyword>
<feature type="chain" id="PRO_5026399948" description="S-adenosylmethionine decarboxylase beta chain" evidence="10">
    <location>
        <begin position="1"/>
        <end position="66"/>
    </location>
</feature>
<dbReference type="InterPro" id="IPR003826">
    <property type="entry name" value="AdoMetDC_fam_prok"/>
</dbReference>
<proteinExistence type="inferred from homology"/>
<comment type="function">
    <text evidence="10">Catalyzes the decarboxylation of S-adenosylmethionine to S-adenosylmethioninamine (dcAdoMet), the propylamine donor required for the synthesis of the polyamines spermine and spermidine from the diamine putrescine.</text>
</comment>
<keyword evidence="9 10" id="KW-0670">Pyruvate</keyword>
<dbReference type="PANTHER" id="PTHR33866:SF2">
    <property type="entry name" value="S-ADENOSYLMETHIONINE DECARBOXYLASE PROENZYME"/>
    <property type="match status" value="1"/>
</dbReference>
<keyword evidence="8 10" id="KW-0704">Schiff base</keyword>
<dbReference type="GO" id="GO:0004014">
    <property type="term" value="F:adenosylmethionine decarboxylase activity"/>
    <property type="evidence" value="ECO:0007669"/>
    <property type="project" value="UniProtKB-UniRule"/>
</dbReference>
<dbReference type="RefSeq" id="WP_160802671.1">
    <property type="nucleotide sequence ID" value="NZ_WUUL01000013.1"/>
</dbReference>
<feature type="modified residue" description="Pyruvic acid (Ser); by autocatalysis" evidence="10">
    <location>
        <position position="67"/>
    </location>
</feature>
<dbReference type="InterPro" id="IPR042286">
    <property type="entry name" value="AdoMetDC_C"/>
</dbReference>
<evidence type="ECO:0000313" key="11">
    <source>
        <dbReference type="EMBL" id="MXQ55320.1"/>
    </source>
</evidence>
<keyword evidence="2 10" id="KW-0210">Decarboxylase</keyword>
<gene>
    <name evidence="10" type="primary">speH</name>
    <name evidence="11" type="ORF">GSM42_16675</name>
</gene>
<keyword evidence="7 10" id="KW-0456">Lyase</keyword>
<comment type="subunit">
    <text evidence="10">Heterotetramer of two alpha and two beta chains arranged as a dimer of alpha/beta heterodimers.</text>
</comment>
<keyword evidence="12" id="KW-1185">Reference proteome</keyword>
<dbReference type="GO" id="GO:0008295">
    <property type="term" value="P:spermidine biosynthetic process"/>
    <property type="evidence" value="ECO:0007669"/>
    <property type="project" value="UniProtKB-UniRule"/>
</dbReference>
<reference evidence="11 12" key="1">
    <citation type="submission" date="2019-12" db="EMBL/GenBank/DDBJ databases">
        <title>Whole-genome analyses of novel actinobacteria.</title>
        <authorList>
            <person name="Sahin N."/>
            <person name="Saygin H."/>
        </authorList>
    </citation>
    <scope>NUCLEOTIDE SEQUENCE [LARGE SCALE GENOMIC DNA]</scope>
    <source>
        <strain evidence="11 12">KC615</strain>
    </source>
</reference>
<accession>A0A6I4VZE2</accession>
<comment type="pathway">
    <text evidence="10">Amine and polyamine biosynthesis; S-adenosylmethioninamine biosynthesis; S-adenosylmethioninamine from S-adenosyl-L-methionine: step 1/1.</text>
</comment>
<keyword evidence="3 10" id="KW-0068">Autocatalytic cleavage</keyword>